<feature type="region of interest" description="Disordered" evidence="7">
    <location>
        <begin position="383"/>
        <end position="414"/>
    </location>
</feature>
<sequence length="495" mass="53816">MQPLALVVDDEPDICELLTLTLRRMDVHCHTAANLAAARHLLAEHTYHFCLTDMRLPDGNGLELVELIQRELDGQLPVAVITAHGNTDTAIGALKLGAFDFVSKPVDLERLRTLVQLALRLNRERDDRSASSAPQLLLGEAPAMHRLREQIAKVARSDAPIYISGESGSGKELAARSIHLRGARAEQPFVAVNCGAIPAELMESEFFGHKKGSFTGAHRDKPGLFQSAAGGTLFLDEVADLPLAMQVKLLRTIQEKAVRPIGGSEEIPVDVRILCATHKDLAQEVVAGRFRNDLYYRINVIEIAVPPLRERAADIPLLADTILRRIARAAGIPVPDLAPAALGALQRYKFPGNVRQLENILERAFTLCEDGVIREADLNLEQDATPAAPPPPAQPQAPSPAPAETSSAASLAAAPASTVAGSTHASNALASLDQSRAHYDSGHYSSLDDYLEHIERQAIENTLQETRWNRTAAAQKLGISFRSLRYRLKKLGLED</sequence>
<feature type="compositionally biased region" description="Low complexity" evidence="7">
    <location>
        <begin position="402"/>
        <end position="414"/>
    </location>
</feature>
<keyword evidence="4" id="KW-0238">DNA-binding</keyword>
<dbReference type="PROSITE" id="PS50045">
    <property type="entry name" value="SIGMA54_INTERACT_4"/>
    <property type="match status" value="1"/>
</dbReference>
<reference evidence="10 11" key="1">
    <citation type="submission" date="2024-02" db="EMBL/GenBank/DDBJ databases">
        <title>Microbulbifer aestuariivivens NBRC 112533.</title>
        <authorList>
            <person name="Ichikawa N."/>
            <person name="Katano-Makiyama Y."/>
            <person name="Hidaka K."/>
        </authorList>
    </citation>
    <scope>NUCLEOTIDE SEQUENCE [LARGE SCALE GENOMIC DNA]</scope>
    <source>
        <strain evidence="10 11">NBRC 112533</strain>
    </source>
</reference>
<dbReference type="CDD" id="cd00009">
    <property type="entry name" value="AAA"/>
    <property type="match status" value="1"/>
</dbReference>
<gene>
    <name evidence="10" type="primary">atoC</name>
    <name evidence="10" type="ORF">Maes01_01617</name>
</gene>
<dbReference type="Gene3D" id="1.10.8.60">
    <property type="match status" value="1"/>
</dbReference>
<dbReference type="SUPFAM" id="SSF46689">
    <property type="entry name" value="Homeodomain-like"/>
    <property type="match status" value="1"/>
</dbReference>
<dbReference type="PRINTS" id="PR01590">
    <property type="entry name" value="HTHFIS"/>
</dbReference>
<evidence type="ECO:0000256" key="5">
    <source>
        <dbReference type="ARBA" id="ARBA00023163"/>
    </source>
</evidence>
<dbReference type="SMART" id="SM00382">
    <property type="entry name" value="AAA"/>
    <property type="match status" value="1"/>
</dbReference>
<evidence type="ECO:0000256" key="1">
    <source>
        <dbReference type="ARBA" id="ARBA00022741"/>
    </source>
</evidence>
<dbReference type="InterPro" id="IPR025944">
    <property type="entry name" value="Sigma_54_int_dom_CS"/>
</dbReference>
<dbReference type="InterPro" id="IPR011006">
    <property type="entry name" value="CheY-like_superfamily"/>
</dbReference>
<evidence type="ECO:0000256" key="2">
    <source>
        <dbReference type="ARBA" id="ARBA00022840"/>
    </source>
</evidence>
<dbReference type="InterPro" id="IPR002078">
    <property type="entry name" value="Sigma_54_int"/>
</dbReference>
<dbReference type="Gene3D" id="3.40.50.300">
    <property type="entry name" value="P-loop containing nucleotide triphosphate hydrolases"/>
    <property type="match status" value="1"/>
</dbReference>
<keyword evidence="3" id="KW-0805">Transcription regulation</keyword>
<organism evidence="10 11">
    <name type="scientific">Microbulbifer aestuariivivens</name>
    <dbReference type="NCBI Taxonomy" id="1908308"/>
    <lineage>
        <taxon>Bacteria</taxon>
        <taxon>Pseudomonadati</taxon>
        <taxon>Pseudomonadota</taxon>
        <taxon>Gammaproteobacteria</taxon>
        <taxon>Cellvibrionales</taxon>
        <taxon>Microbulbiferaceae</taxon>
        <taxon>Microbulbifer</taxon>
    </lineage>
</organism>
<keyword evidence="5" id="KW-0804">Transcription</keyword>
<evidence type="ECO:0000256" key="7">
    <source>
        <dbReference type="SAM" id="MobiDB-lite"/>
    </source>
</evidence>
<dbReference type="Pfam" id="PF02954">
    <property type="entry name" value="HTH_8"/>
    <property type="match status" value="1"/>
</dbReference>
<dbReference type="InterPro" id="IPR027417">
    <property type="entry name" value="P-loop_NTPase"/>
</dbReference>
<dbReference type="InterPro" id="IPR058031">
    <property type="entry name" value="AAA_lid_NorR"/>
</dbReference>
<dbReference type="EMBL" id="BAABRT010000011">
    <property type="protein sequence ID" value="GAA5525057.1"/>
    <property type="molecule type" value="Genomic_DNA"/>
</dbReference>
<feature type="modified residue" description="4-aspartylphosphate" evidence="6">
    <location>
        <position position="53"/>
    </location>
</feature>
<name>A0ABP9WPE2_9GAMM</name>
<dbReference type="PROSITE" id="PS50110">
    <property type="entry name" value="RESPONSE_REGULATORY"/>
    <property type="match status" value="1"/>
</dbReference>
<feature type="domain" description="Response regulatory" evidence="9">
    <location>
        <begin position="4"/>
        <end position="119"/>
    </location>
</feature>
<comment type="caution">
    <text evidence="10">The sequence shown here is derived from an EMBL/GenBank/DDBJ whole genome shotgun (WGS) entry which is preliminary data.</text>
</comment>
<dbReference type="InterPro" id="IPR025943">
    <property type="entry name" value="Sigma_54_int_dom_ATP-bd_2"/>
</dbReference>
<accession>A0ABP9WPE2</accession>
<evidence type="ECO:0000259" key="9">
    <source>
        <dbReference type="PROSITE" id="PS50110"/>
    </source>
</evidence>
<protein>
    <submittedName>
        <fullName evidence="10">Regulatory protein AtoC</fullName>
    </submittedName>
</protein>
<keyword evidence="6" id="KW-0597">Phosphoprotein</keyword>
<dbReference type="InterPro" id="IPR009057">
    <property type="entry name" value="Homeodomain-like_sf"/>
</dbReference>
<dbReference type="SUPFAM" id="SSF52540">
    <property type="entry name" value="P-loop containing nucleoside triphosphate hydrolases"/>
    <property type="match status" value="1"/>
</dbReference>
<dbReference type="Gene3D" id="3.40.50.2300">
    <property type="match status" value="1"/>
</dbReference>
<evidence type="ECO:0000256" key="6">
    <source>
        <dbReference type="PROSITE-ProRule" id="PRU00169"/>
    </source>
</evidence>
<keyword evidence="11" id="KW-1185">Reference proteome</keyword>
<dbReference type="SUPFAM" id="SSF52172">
    <property type="entry name" value="CheY-like"/>
    <property type="match status" value="1"/>
</dbReference>
<dbReference type="InterPro" id="IPR002197">
    <property type="entry name" value="HTH_Fis"/>
</dbReference>
<dbReference type="PANTHER" id="PTHR32071">
    <property type="entry name" value="TRANSCRIPTIONAL REGULATORY PROTEIN"/>
    <property type="match status" value="1"/>
</dbReference>
<dbReference type="InterPro" id="IPR001789">
    <property type="entry name" value="Sig_transdc_resp-reg_receiver"/>
</dbReference>
<evidence type="ECO:0000313" key="10">
    <source>
        <dbReference type="EMBL" id="GAA5525057.1"/>
    </source>
</evidence>
<feature type="domain" description="Sigma-54 factor interaction" evidence="8">
    <location>
        <begin position="137"/>
        <end position="366"/>
    </location>
</feature>
<dbReference type="RefSeq" id="WP_345550430.1">
    <property type="nucleotide sequence ID" value="NZ_BAABRT010000011.1"/>
</dbReference>
<dbReference type="Proteomes" id="UP001408594">
    <property type="component" value="Unassembled WGS sequence"/>
</dbReference>
<keyword evidence="1" id="KW-0547">Nucleotide-binding</keyword>
<dbReference type="PROSITE" id="PS00688">
    <property type="entry name" value="SIGMA54_INTERACT_3"/>
    <property type="match status" value="1"/>
</dbReference>
<evidence type="ECO:0000256" key="4">
    <source>
        <dbReference type="ARBA" id="ARBA00023125"/>
    </source>
</evidence>
<dbReference type="InterPro" id="IPR003593">
    <property type="entry name" value="AAA+_ATPase"/>
</dbReference>
<dbReference type="Pfam" id="PF00072">
    <property type="entry name" value="Response_reg"/>
    <property type="match status" value="1"/>
</dbReference>
<dbReference type="PANTHER" id="PTHR32071:SF100">
    <property type="entry name" value="RESPONSE REGULATOR PROTEIN PILR"/>
    <property type="match status" value="1"/>
</dbReference>
<feature type="compositionally biased region" description="Pro residues" evidence="7">
    <location>
        <begin position="387"/>
        <end position="401"/>
    </location>
</feature>
<evidence type="ECO:0000259" key="8">
    <source>
        <dbReference type="PROSITE" id="PS50045"/>
    </source>
</evidence>
<dbReference type="Pfam" id="PF25601">
    <property type="entry name" value="AAA_lid_14"/>
    <property type="match status" value="1"/>
</dbReference>
<evidence type="ECO:0000313" key="11">
    <source>
        <dbReference type="Proteomes" id="UP001408594"/>
    </source>
</evidence>
<dbReference type="Pfam" id="PF00158">
    <property type="entry name" value="Sigma54_activat"/>
    <property type="match status" value="1"/>
</dbReference>
<proteinExistence type="predicted"/>
<dbReference type="PROSITE" id="PS00676">
    <property type="entry name" value="SIGMA54_INTERACT_2"/>
    <property type="match status" value="1"/>
</dbReference>
<evidence type="ECO:0000256" key="3">
    <source>
        <dbReference type="ARBA" id="ARBA00023015"/>
    </source>
</evidence>
<keyword evidence="2" id="KW-0067">ATP-binding</keyword>
<dbReference type="Gene3D" id="1.10.10.60">
    <property type="entry name" value="Homeodomain-like"/>
    <property type="match status" value="1"/>
</dbReference>
<dbReference type="SMART" id="SM00448">
    <property type="entry name" value="REC"/>
    <property type="match status" value="1"/>
</dbReference>